<sequence>MKDMAKYVDKLRTEAEECDLISKLATFTTKKELFAKLAAHHRVLADEVERAMKELPPDV</sequence>
<dbReference type="Proteomes" id="UP000198992">
    <property type="component" value="Unassembled WGS sequence"/>
</dbReference>
<protein>
    <submittedName>
        <fullName evidence="1">Uncharacterized protein</fullName>
    </submittedName>
</protein>
<dbReference type="AlphaFoldDB" id="A0A1H4Y1M5"/>
<name>A0A1H4Y1M5_9BRAD</name>
<evidence type="ECO:0000313" key="2">
    <source>
        <dbReference type="Proteomes" id="UP000198992"/>
    </source>
</evidence>
<organism evidence="1 2">
    <name type="scientific">Bradyrhizobium erythrophlei</name>
    <dbReference type="NCBI Taxonomy" id="1437360"/>
    <lineage>
        <taxon>Bacteria</taxon>
        <taxon>Pseudomonadati</taxon>
        <taxon>Pseudomonadota</taxon>
        <taxon>Alphaproteobacteria</taxon>
        <taxon>Hyphomicrobiales</taxon>
        <taxon>Nitrobacteraceae</taxon>
        <taxon>Bradyrhizobium</taxon>
    </lineage>
</organism>
<evidence type="ECO:0000313" key="1">
    <source>
        <dbReference type="EMBL" id="SED11061.1"/>
    </source>
</evidence>
<proteinExistence type="predicted"/>
<dbReference type="RefSeq" id="WP_092117593.1">
    <property type="nucleotide sequence ID" value="NZ_FNTH01000001.1"/>
</dbReference>
<gene>
    <name evidence="1" type="ORF">SAMN05444164_3724</name>
</gene>
<reference evidence="1 2" key="1">
    <citation type="submission" date="2016-10" db="EMBL/GenBank/DDBJ databases">
        <authorList>
            <person name="de Groot N.N."/>
        </authorList>
    </citation>
    <scope>NUCLEOTIDE SEQUENCE [LARGE SCALE GENOMIC DNA]</scope>
    <source>
        <strain evidence="1 2">MT12</strain>
    </source>
</reference>
<dbReference type="EMBL" id="FNTH01000001">
    <property type="protein sequence ID" value="SED11061.1"/>
    <property type="molecule type" value="Genomic_DNA"/>
</dbReference>
<accession>A0A1H4Y1M5</accession>
<dbReference type="OrthoDB" id="8255879at2"/>